<keyword evidence="3" id="KW-0274">FAD</keyword>
<name>A0A7T3ZZD5_9MICO</name>
<dbReference type="Proteomes" id="UP000595374">
    <property type="component" value="Chromosome"/>
</dbReference>
<dbReference type="PANTHER" id="PTHR10961:SF7">
    <property type="entry name" value="FAD DEPENDENT OXIDOREDUCTASE DOMAIN-CONTAINING PROTEIN"/>
    <property type="match status" value="1"/>
</dbReference>
<evidence type="ECO:0000256" key="3">
    <source>
        <dbReference type="ARBA" id="ARBA00022827"/>
    </source>
</evidence>
<dbReference type="GO" id="GO:0050660">
    <property type="term" value="F:flavin adenine dinucleotide binding"/>
    <property type="evidence" value="ECO:0007669"/>
    <property type="project" value="InterPro"/>
</dbReference>
<dbReference type="SUPFAM" id="SSF51905">
    <property type="entry name" value="FAD/NAD(P)-binding domain"/>
    <property type="match status" value="1"/>
</dbReference>
<dbReference type="PANTHER" id="PTHR10961">
    <property type="entry name" value="PEROXISOMAL SARCOSINE OXIDASE"/>
    <property type="match status" value="1"/>
</dbReference>
<evidence type="ECO:0000256" key="2">
    <source>
        <dbReference type="ARBA" id="ARBA00022630"/>
    </source>
</evidence>
<dbReference type="GO" id="GO:0008115">
    <property type="term" value="F:sarcosine oxidase activity"/>
    <property type="evidence" value="ECO:0007669"/>
    <property type="project" value="TreeGrafter"/>
</dbReference>
<keyword evidence="2" id="KW-0285">Flavoprotein</keyword>
<dbReference type="SUPFAM" id="SSF54373">
    <property type="entry name" value="FAD-linked reductases, C-terminal domain"/>
    <property type="match status" value="1"/>
</dbReference>
<sequence length="392" mass="41650">MTEHIVIGAGLAGAAAAWALTARGENVTVVDRLTPANARGSSHGSARIFRYAYPERLYAELVVRARDLWTAVEESAGIELITPTGALDHGEARHTAQLTAVFDELGIDHEVLDAEAARARWPQFAFDTEVLWHPDAGVIDAERSVRTLLDLAVATGRARILEDWTAAAVDRRSTGSLRVTSAGEDAIAADSVIVAAGGWLPALLGNLDLPAGFLSSLPTFEVREEQAFHLPYRDTTADGRPAQAWPTFIHKSAEIFTYGLPGGRDAGFAGQKLAQFNGGRVIGSALDQDGQITETMRQRMIAYARAHLPGLVPEPFAETTCLFTNTPSEDFLIDSAGGVTIVSACSGHGAKFAPLLGEFAAALATGGGVRDQLGGGVPEEFRAAHHAHLSRR</sequence>
<dbReference type="InterPro" id="IPR006076">
    <property type="entry name" value="FAD-dep_OxRdtase"/>
</dbReference>
<dbReference type="Gene3D" id="3.30.9.10">
    <property type="entry name" value="D-Amino Acid Oxidase, subunit A, domain 2"/>
    <property type="match status" value="1"/>
</dbReference>
<feature type="domain" description="FAD dependent oxidoreductase" evidence="5">
    <location>
        <begin position="5"/>
        <end position="363"/>
    </location>
</feature>
<keyword evidence="4" id="KW-0560">Oxidoreductase</keyword>
<gene>
    <name evidence="6" type="ORF">I6H47_17040</name>
</gene>
<dbReference type="Gene3D" id="3.50.50.60">
    <property type="entry name" value="FAD/NAD(P)-binding domain"/>
    <property type="match status" value="1"/>
</dbReference>
<accession>A0A7T3ZZD5</accession>
<proteinExistence type="predicted"/>
<evidence type="ECO:0000313" key="6">
    <source>
        <dbReference type="EMBL" id="QQB14412.1"/>
    </source>
</evidence>
<reference evidence="6 7" key="1">
    <citation type="submission" date="2020-12" db="EMBL/GenBank/DDBJ databases">
        <title>FDA dAtabase for Regulatory Grade micrObial Sequences (FDA-ARGOS): Supporting development and validation of Infectious Disease Dx tests.</title>
        <authorList>
            <person name="Sproer C."/>
            <person name="Gronow S."/>
            <person name="Severitt S."/>
            <person name="Schroder I."/>
            <person name="Tallon L."/>
            <person name="Sadzewicz L."/>
            <person name="Zhao X."/>
            <person name="Boylan J."/>
            <person name="Ott S."/>
            <person name="Bowen H."/>
            <person name="Vavikolanu K."/>
            <person name="Mehta A."/>
            <person name="Aluvathingal J."/>
            <person name="Nadendla S."/>
            <person name="Lowell S."/>
            <person name="Myers T."/>
            <person name="Yan Y."/>
            <person name="Sichtig H."/>
        </authorList>
    </citation>
    <scope>NUCLEOTIDE SEQUENCE [LARGE SCALE GENOMIC DNA]</scope>
    <source>
        <strain evidence="6 7">FDAARGOS_990</strain>
    </source>
</reference>
<evidence type="ECO:0000313" key="7">
    <source>
        <dbReference type="Proteomes" id="UP000595374"/>
    </source>
</evidence>
<dbReference type="RefSeq" id="WP_198499480.1">
    <property type="nucleotide sequence ID" value="NZ_CP065989.1"/>
</dbReference>
<protein>
    <submittedName>
        <fullName evidence="6">FAD-dependent oxidoreductase</fullName>
    </submittedName>
</protein>
<dbReference type="InterPro" id="IPR045170">
    <property type="entry name" value="MTOX"/>
</dbReference>
<dbReference type="EMBL" id="CP065989">
    <property type="protein sequence ID" value="QQB14412.1"/>
    <property type="molecule type" value="Genomic_DNA"/>
</dbReference>
<organism evidence="6 7">
    <name type="scientific">Brevibacterium casei</name>
    <dbReference type="NCBI Taxonomy" id="33889"/>
    <lineage>
        <taxon>Bacteria</taxon>
        <taxon>Bacillati</taxon>
        <taxon>Actinomycetota</taxon>
        <taxon>Actinomycetes</taxon>
        <taxon>Micrococcales</taxon>
        <taxon>Brevibacteriaceae</taxon>
        <taxon>Brevibacterium</taxon>
    </lineage>
</organism>
<evidence type="ECO:0000256" key="4">
    <source>
        <dbReference type="ARBA" id="ARBA00023002"/>
    </source>
</evidence>
<comment type="cofactor">
    <cofactor evidence="1">
        <name>FAD</name>
        <dbReference type="ChEBI" id="CHEBI:57692"/>
    </cofactor>
</comment>
<dbReference type="AlphaFoldDB" id="A0A7T3ZZD5"/>
<dbReference type="Pfam" id="PF01266">
    <property type="entry name" value="DAO"/>
    <property type="match status" value="1"/>
</dbReference>
<evidence type="ECO:0000256" key="1">
    <source>
        <dbReference type="ARBA" id="ARBA00001974"/>
    </source>
</evidence>
<dbReference type="InterPro" id="IPR036188">
    <property type="entry name" value="FAD/NAD-bd_sf"/>
</dbReference>
<evidence type="ECO:0000259" key="5">
    <source>
        <dbReference type="Pfam" id="PF01266"/>
    </source>
</evidence>